<gene>
    <name evidence="6" type="ORF">N7463_000712</name>
</gene>
<keyword evidence="3" id="KW-0862">Zinc</keyword>
<comment type="caution">
    <text evidence="6">The sequence shown here is derived from an EMBL/GenBank/DDBJ whole genome shotgun (WGS) entry which is preliminary data.</text>
</comment>
<sequence>MASGSCYCGNVRIELTGEPVTASLCHCLDCRKLTGGPFSYNVVVKISDLKITGDPKQVSKTGDSGSEIKNYFCSECGTPVYAQKIKASGEPEEITIVRAGVFDEVTGRKPTAELFTKSRLNWVAPLEGADQFPAMVQL</sequence>
<dbReference type="SUPFAM" id="SSF51316">
    <property type="entry name" value="Mss4-like"/>
    <property type="match status" value="1"/>
</dbReference>
<protein>
    <recommendedName>
        <fullName evidence="5">CENP-V/GFA domain-containing protein</fullName>
    </recommendedName>
</protein>
<dbReference type="GO" id="GO:0046872">
    <property type="term" value="F:metal ion binding"/>
    <property type="evidence" value="ECO:0007669"/>
    <property type="project" value="UniProtKB-KW"/>
</dbReference>
<proteinExistence type="inferred from homology"/>
<evidence type="ECO:0000256" key="3">
    <source>
        <dbReference type="ARBA" id="ARBA00022833"/>
    </source>
</evidence>
<dbReference type="Proteomes" id="UP001149954">
    <property type="component" value="Unassembled WGS sequence"/>
</dbReference>
<accession>A0A9X0CBC8</accession>
<evidence type="ECO:0000256" key="2">
    <source>
        <dbReference type="ARBA" id="ARBA00022723"/>
    </source>
</evidence>
<reference evidence="6" key="2">
    <citation type="journal article" date="2023" name="IMA Fungus">
        <title>Comparative genomic study of the Penicillium genus elucidates a diverse pangenome and 15 lateral gene transfer events.</title>
        <authorList>
            <person name="Petersen C."/>
            <person name="Sorensen T."/>
            <person name="Nielsen M.R."/>
            <person name="Sondergaard T.E."/>
            <person name="Sorensen J.L."/>
            <person name="Fitzpatrick D.A."/>
            <person name="Frisvad J.C."/>
            <person name="Nielsen K.L."/>
        </authorList>
    </citation>
    <scope>NUCLEOTIDE SEQUENCE</scope>
    <source>
        <strain evidence="6">IBT 29495</strain>
    </source>
</reference>
<dbReference type="GO" id="GO:0016846">
    <property type="term" value="F:carbon-sulfur lyase activity"/>
    <property type="evidence" value="ECO:0007669"/>
    <property type="project" value="InterPro"/>
</dbReference>
<feature type="domain" description="CENP-V/GFA" evidence="5">
    <location>
        <begin position="2"/>
        <end position="123"/>
    </location>
</feature>
<keyword evidence="7" id="KW-1185">Reference proteome</keyword>
<evidence type="ECO:0000256" key="4">
    <source>
        <dbReference type="ARBA" id="ARBA00023239"/>
    </source>
</evidence>
<dbReference type="PANTHER" id="PTHR33337:SF30">
    <property type="entry name" value="DUF636 DOMAIN PROTEIN (AFU_ORTHOLOGUE AFUA_1G03180)"/>
    <property type="match status" value="1"/>
</dbReference>
<evidence type="ECO:0000313" key="7">
    <source>
        <dbReference type="Proteomes" id="UP001149954"/>
    </source>
</evidence>
<dbReference type="InterPro" id="IPR006913">
    <property type="entry name" value="CENP-V/GFA"/>
</dbReference>
<dbReference type="AlphaFoldDB" id="A0A9X0CBC8"/>
<dbReference type="OrthoDB" id="406544at2759"/>
<dbReference type="EMBL" id="JAPWDS010000001">
    <property type="protein sequence ID" value="KAJ5520259.1"/>
    <property type="molecule type" value="Genomic_DNA"/>
</dbReference>
<keyword evidence="4" id="KW-0456">Lyase</keyword>
<organism evidence="6 7">
    <name type="scientific">Penicillium fimorum</name>
    <dbReference type="NCBI Taxonomy" id="1882269"/>
    <lineage>
        <taxon>Eukaryota</taxon>
        <taxon>Fungi</taxon>
        <taxon>Dikarya</taxon>
        <taxon>Ascomycota</taxon>
        <taxon>Pezizomycotina</taxon>
        <taxon>Eurotiomycetes</taxon>
        <taxon>Eurotiomycetidae</taxon>
        <taxon>Eurotiales</taxon>
        <taxon>Aspergillaceae</taxon>
        <taxon>Penicillium</taxon>
    </lineage>
</organism>
<dbReference type="Gene3D" id="3.90.1590.10">
    <property type="entry name" value="glutathione-dependent formaldehyde- activating enzyme (gfa)"/>
    <property type="match status" value="1"/>
</dbReference>
<dbReference type="PROSITE" id="PS51891">
    <property type="entry name" value="CENP_V_GFA"/>
    <property type="match status" value="1"/>
</dbReference>
<dbReference type="Pfam" id="PF04828">
    <property type="entry name" value="GFA"/>
    <property type="match status" value="1"/>
</dbReference>
<evidence type="ECO:0000259" key="5">
    <source>
        <dbReference type="PROSITE" id="PS51891"/>
    </source>
</evidence>
<dbReference type="InterPro" id="IPR011057">
    <property type="entry name" value="Mss4-like_sf"/>
</dbReference>
<reference evidence="6" key="1">
    <citation type="submission" date="2022-12" db="EMBL/GenBank/DDBJ databases">
        <authorList>
            <person name="Petersen C."/>
        </authorList>
    </citation>
    <scope>NUCLEOTIDE SEQUENCE</scope>
    <source>
        <strain evidence="6">IBT 29495</strain>
    </source>
</reference>
<name>A0A9X0CBC8_9EURO</name>
<evidence type="ECO:0000256" key="1">
    <source>
        <dbReference type="ARBA" id="ARBA00005495"/>
    </source>
</evidence>
<dbReference type="PANTHER" id="PTHR33337">
    <property type="entry name" value="GFA DOMAIN-CONTAINING PROTEIN"/>
    <property type="match status" value="1"/>
</dbReference>
<comment type="similarity">
    <text evidence="1">Belongs to the Gfa family.</text>
</comment>
<keyword evidence="2" id="KW-0479">Metal-binding</keyword>
<evidence type="ECO:0000313" key="6">
    <source>
        <dbReference type="EMBL" id="KAJ5520259.1"/>
    </source>
</evidence>